<sequence>MAVSSIVKRLTPVSLLAALLYAPPELLEQYLGADFTRTTWPTIVKPILQTLVGLGVVRTLNAGLNALATNNWRVSSSPPGGKWDWPNEIAVVTGGCAGIGLSLVEGLTAKGVRVAVLDIQDPPPSLKSNSKAFYFKCDVTSLSAVAETADAVRAKLGGDPSILINNAGVAKSNSILEIPENDLRKVMGVNLMAMWFTVKQFLPAMIKNNKGHVVTIASLASFVALATSIEYSATKAGALAFHEGLGCEIKHVYKAPGIATTVVHPDFVRTAMTEPYADRIERTQPMLKISDVSTPVLNQIFSGRGGQLCLPPRLTFISTLRGWPNWLQEGLRDIIGSKSLP</sequence>
<dbReference type="Pfam" id="PF00106">
    <property type="entry name" value="adh_short"/>
    <property type="match status" value="1"/>
</dbReference>
<dbReference type="InterPro" id="IPR002347">
    <property type="entry name" value="SDR_fam"/>
</dbReference>
<dbReference type="SUPFAM" id="SSF51735">
    <property type="entry name" value="NAD(P)-binding Rossmann-fold domains"/>
    <property type="match status" value="1"/>
</dbReference>
<accession>A0A9W9CWR3</accession>
<evidence type="ECO:0000256" key="11">
    <source>
        <dbReference type="ARBA" id="ARBA00082544"/>
    </source>
</evidence>
<evidence type="ECO:0000256" key="5">
    <source>
        <dbReference type="ARBA" id="ARBA00022989"/>
    </source>
</evidence>
<dbReference type="AlphaFoldDB" id="A0A9W9CWR3"/>
<keyword evidence="4" id="KW-0521">NADP</keyword>
<evidence type="ECO:0000256" key="12">
    <source>
        <dbReference type="RuleBase" id="RU000363"/>
    </source>
</evidence>
<protein>
    <recommendedName>
        <fullName evidence="10">Short-chain dehydrogenase/reductase 3</fullName>
    </recommendedName>
    <alternativeName>
        <fullName evidence="11">Retinal short-chain dehydrogenase/reductase 1</fullName>
    </alternativeName>
</protein>
<dbReference type="Gene3D" id="3.40.50.720">
    <property type="entry name" value="NAD(P)-binding Rossmann-like Domain"/>
    <property type="match status" value="1"/>
</dbReference>
<comment type="caution">
    <text evidence="13">The sequence shown here is derived from an EMBL/GenBank/DDBJ whole genome shotgun (WGS) entry which is preliminary data.</text>
</comment>
<evidence type="ECO:0000256" key="6">
    <source>
        <dbReference type="ARBA" id="ARBA00023002"/>
    </source>
</evidence>
<proteinExistence type="inferred from homology"/>
<dbReference type="EMBL" id="JAPEVB010000004">
    <property type="protein sequence ID" value="KAJ4390125.1"/>
    <property type="molecule type" value="Genomic_DNA"/>
</dbReference>
<evidence type="ECO:0000313" key="13">
    <source>
        <dbReference type="EMBL" id="KAJ4390125.1"/>
    </source>
</evidence>
<keyword evidence="3" id="KW-0812">Transmembrane</keyword>
<comment type="similarity">
    <text evidence="2 12">Belongs to the short-chain dehydrogenases/reductases (SDR) family.</text>
</comment>
<comment type="function">
    <text evidence="9">Catalyzes the reduction of all-trans-retinal to all-trans-retinol in the presence of NADPH.</text>
</comment>
<keyword evidence="7" id="KW-0443">Lipid metabolism</keyword>
<evidence type="ECO:0000313" key="14">
    <source>
        <dbReference type="Proteomes" id="UP001140453"/>
    </source>
</evidence>
<evidence type="ECO:0000256" key="1">
    <source>
        <dbReference type="ARBA" id="ARBA00004141"/>
    </source>
</evidence>
<gene>
    <name evidence="13" type="ORF">N0V93_007599</name>
</gene>
<dbReference type="InterPro" id="IPR020904">
    <property type="entry name" value="Sc_DH/Rdtase_CS"/>
</dbReference>
<comment type="subcellular location">
    <subcellularLocation>
        <location evidence="1">Membrane</location>
        <topology evidence="1">Multi-pass membrane protein</topology>
    </subcellularLocation>
</comment>
<reference evidence="13" key="1">
    <citation type="submission" date="2022-10" db="EMBL/GenBank/DDBJ databases">
        <title>Tapping the CABI collections for fungal endophytes: first genome assemblies for Collariella, Neodidymelliopsis, Ascochyta clinopodiicola, Didymella pomorum, Didymosphaeria variabile, Neocosmospora piperis and Neocucurbitaria cava.</title>
        <authorList>
            <person name="Hill R."/>
        </authorList>
    </citation>
    <scope>NUCLEOTIDE SEQUENCE</scope>
    <source>
        <strain evidence="13">IMI 355082</strain>
    </source>
</reference>
<dbReference type="GO" id="GO:0016020">
    <property type="term" value="C:membrane"/>
    <property type="evidence" value="ECO:0007669"/>
    <property type="project" value="UniProtKB-SubCell"/>
</dbReference>
<dbReference type="PANTHER" id="PTHR24322:SF736">
    <property type="entry name" value="RETINOL DEHYDROGENASE 10"/>
    <property type="match status" value="1"/>
</dbReference>
<evidence type="ECO:0000256" key="10">
    <source>
        <dbReference type="ARBA" id="ARBA00068717"/>
    </source>
</evidence>
<keyword evidence="5" id="KW-1133">Transmembrane helix</keyword>
<organism evidence="13 14">
    <name type="scientific">Gnomoniopsis smithogilvyi</name>
    <dbReference type="NCBI Taxonomy" id="1191159"/>
    <lineage>
        <taxon>Eukaryota</taxon>
        <taxon>Fungi</taxon>
        <taxon>Dikarya</taxon>
        <taxon>Ascomycota</taxon>
        <taxon>Pezizomycotina</taxon>
        <taxon>Sordariomycetes</taxon>
        <taxon>Sordariomycetidae</taxon>
        <taxon>Diaporthales</taxon>
        <taxon>Gnomoniaceae</taxon>
        <taxon>Gnomoniopsis</taxon>
    </lineage>
</organism>
<dbReference type="Proteomes" id="UP001140453">
    <property type="component" value="Unassembled WGS sequence"/>
</dbReference>
<evidence type="ECO:0000256" key="4">
    <source>
        <dbReference type="ARBA" id="ARBA00022857"/>
    </source>
</evidence>
<evidence type="ECO:0000256" key="7">
    <source>
        <dbReference type="ARBA" id="ARBA00023098"/>
    </source>
</evidence>
<dbReference type="PANTHER" id="PTHR24322">
    <property type="entry name" value="PKSB"/>
    <property type="match status" value="1"/>
</dbReference>
<dbReference type="FunFam" id="3.40.50.720:FF:000131">
    <property type="entry name" value="Short-chain dehydrogenase/reductase 3"/>
    <property type="match status" value="1"/>
</dbReference>
<dbReference type="InterPro" id="IPR036291">
    <property type="entry name" value="NAD(P)-bd_dom_sf"/>
</dbReference>
<dbReference type="GO" id="GO:0052650">
    <property type="term" value="F:all-trans-retinol dehydrogenase (NADP+) activity"/>
    <property type="evidence" value="ECO:0007669"/>
    <property type="project" value="UniProtKB-ARBA"/>
</dbReference>
<name>A0A9W9CWR3_9PEZI</name>
<evidence type="ECO:0000256" key="8">
    <source>
        <dbReference type="ARBA" id="ARBA00023136"/>
    </source>
</evidence>
<evidence type="ECO:0000256" key="9">
    <source>
        <dbReference type="ARBA" id="ARBA00059620"/>
    </source>
</evidence>
<keyword evidence="6" id="KW-0560">Oxidoreductase</keyword>
<keyword evidence="8" id="KW-0472">Membrane</keyword>
<dbReference type="PROSITE" id="PS00061">
    <property type="entry name" value="ADH_SHORT"/>
    <property type="match status" value="1"/>
</dbReference>
<evidence type="ECO:0000256" key="3">
    <source>
        <dbReference type="ARBA" id="ARBA00022692"/>
    </source>
</evidence>
<keyword evidence="14" id="KW-1185">Reference proteome</keyword>
<evidence type="ECO:0000256" key="2">
    <source>
        <dbReference type="ARBA" id="ARBA00006484"/>
    </source>
</evidence>
<dbReference type="OrthoDB" id="10253736at2759"/>
<dbReference type="PRINTS" id="PR00080">
    <property type="entry name" value="SDRFAMILY"/>
</dbReference>
<dbReference type="PRINTS" id="PR00081">
    <property type="entry name" value="GDHRDH"/>
</dbReference>